<feature type="transmembrane region" description="Helical" evidence="8">
    <location>
        <begin position="152"/>
        <end position="173"/>
    </location>
</feature>
<evidence type="ECO:0000256" key="7">
    <source>
        <dbReference type="ARBA" id="ARBA00023136"/>
    </source>
</evidence>
<evidence type="ECO:0000256" key="2">
    <source>
        <dbReference type="ARBA" id="ARBA00006236"/>
    </source>
</evidence>
<dbReference type="InterPro" id="IPR004812">
    <property type="entry name" value="Efflux_drug-R_Bcr/CmlA"/>
</dbReference>
<feature type="transmembrane region" description="Helical" evidence="8">
    <location>
        <begin position="91"/>
        <end position="112"/>
    </location>
</feature>
<feature type="transmembrane region" description="Helical" evidence="8">
    <location>
        <begin position="124"/>
        <end position="146"/>
    </location>
</feature>
<accession>A0ABP8V6I6</accession>
<feature type="transmembrane region" description="Helical" evidence="8">
    <location>
        <begin position="38"/>
        <end position="55"/>
    </location>
</feature>
<evidence type="ECO:0000313" key="10">
    <source>
        <dbReference type="EMBL" id="GAA4651492.1"/>
    </source>
</evidence>
<evidence type="ECO:0000256" key="4">
    <source>
        <dbReference type="ARBA" id="ARBA00022475"/>
    </source>
</evidence>
<sequence length="391" mass="41190">MLILVLSAMVGPLSIDLFTPSLPAITEAFGSSAAVTQWTVSIFMIGFSVSMLICGPLSDRFGRRKTLLVGYLVYLLATGVILWTSSIEIFIAARFLQAVAGCFGTALSRAIARDLYKDKNDVKILGMISATLCIAPMVAPIIGGVLQELFGWHSSFMAMIVFGAFVAGAVSLLPESNTPDTETSLSGMLGGYRDLSSDRRFMTLTLTAALAFSGAFVFVASAPFVLIGHFELAPKTYGMLFAIIMGAYIGSSLLAGRITDWLGKAKSQRLAWCILITGTLVAVVSALVTNGQSTIGYVAGIAIYEAGLGLFMPACQANALSHLKKNVGTASGLIFFLEMLVASLVSTLAGKIDHSSTLPLAMLTATTLGVAIILTIAFKLFASPHQPTVQA</sequence>
<evidence type="ECO:0000256" key="5">
    <source>
        <dbReference type="ARBA" id="ARBA00022692"/>
    </source>
</evidence>
<gene>
    <name evidence="10" type="ORF">GCM10023116_37760</name>
</gene>
<dbReference type="CDD" id="cd17320">
    <property type="entry name" value="MFS_MdfA_MDR_like"/>
    <property type="match status" value="1"/>
</dbReference>
<feature type="transmembrane region" description="Helical" evidence="8">
    <location>
        <begin position="237"/>
        <end position="258"/>
    </location>
</feature>
<evidence type="ECO:0000259" key="9">
    <source>
        <dbReference type="PROSITE" id="PS50850"/>
    </source>
</evidence>
<feature type="domain" description="Major facilitator superfamily (MFS) profile" evidence="9">
    <location>
        <begin position="1"/>
        <end position="387"/>
    </location>
</feature>
<evidence type="ECO:0000256" key="6">
    <source>
        <dbReference type="ARBA" id="ARBA00022989"/>
    </source>
</evidence>
<keyword evidence="4" id="KW-1003">Cell membrane</keyword>
<feature type="transmembrane region" description="Helical" evidence="8">
    <location>
        <begin position="201"/>
        <end position="225"/>
    </location>
</feature>
<dbReference type="Proteomes" id="UP001500604">
    <property type="component" value="Unassembled WGS sequence"/>
</dbReference>
<organism evidence="10 11">
    <name type="scientific">Kistimonas scapharcae</name>
    <dbReference type="NCBI Taxonomy" id="1036133"/>
    <lineage>
        <taxon>Bacteria</taxon>
        <taxon>Pseudomonadati</taxon>
        <taxon>Pseudomonadota</taxon>
        <taxon>Gammaproteobacteria</taxon>
        <taxon>Oceanospirillales</taxon>
        <taxon>Endozoicomonadaceae</taxon>
        <taxon>Kistimonas</taxon>
    </lineage>
</organism>
<feature type="transmembrane region" description="Helical" evidence="8">
    <location>
        <begin position="360"/>
        <end position="382"/>
    </location>
</feature>
<dbReference type="Gene3D" id="1.20.1720.10">
    <property type="entry name" value="Multidrug resistance protein D"/>
    <property type="match status" value="1"/>
</dbReference>
<comment type="caution">
    <text evidence="10">The sequence shown here is derived from an EMBL/GenBank/DDBJ whole genome shotgun (WGS) entry which is preliminary data.</text>
</comment>
<dbReference type="Pfam" id="PF07690">
    <property type="entry name" value="MFS_1"/>
    <property type="match status" value="1"/>
</dbReference>
<dbReference type="EMBL" id="BAABFL010000454">
    <property type="protein sequence ID" value="GAA4651492.1"/>
    <property type="molecule type" value="Genomic_DNA"/>
</dbReference>
<dbReference type="SUPFAM" id="SSF103473">
    <property type="entry name" value="MFS general substrate transporter"/>
    <property type="match status" value="1"/>
</dbReference>
<dbReference type="PANTHER" id="PTHR23502:SF132">
    <property type="entry name" value="POLYAMINE TRANSPORTER 2-RELATED"/>
    <property type="match status" value="1"/>
</dbReference>
<keyword evidence="5 8" id="KW-0812">Transmembrane</keyword>
<evidence type="ECO:0000256" key="8">
    <source>
        <dbReference type="RuleBase" id="RU365088"/>
    </source>
</evidence>
<reference evidence="11" key="1">
    <citation type="journal article" date="2019" name="Int. J. Syst. Evol. Microbiol.">
        <title>The Global Catalogue of Microorganisms (GCM) 10K type strain sequencing project: providing services to taxonomists for standard genome sequencing and annotation.</title>
        <authorList>
            <consortium name="The Broad Institute Genomics Platform"/>
            <consortium name="The Broad Institute Genome Sequencing Center for Infectious Disease"/>
            <person name="Wu L."/>
            <person name="Ma J."/>
        </authorList>
    </citation>
    <scope>NUCLEOTIDE SEQUENCE [LARGE SCALE GENOMIC DNA]</scope>
    <source>
        <strain evidence="11">JCM 17805</strain>
    </source>
</reference>
<proteinExistence type="inferred from homology"/>
<evidence type="ECO:0000256" key="3">
    <source>
        <dbReference type="ARBA" id="ARBA00022448"/>
    </source>
</evidence>
<dbReference type="RefSeq" id="WP_345197873.1">
    <property type="nucleotide sequence ID" value="NZ_BAABFL010000454.1"/>
</dbReference>
<evidence type="ECO:0000256" key="1">
    <source>
        <dbReference type="ARBA" id="ARBA00004651"/>
    </source>
</evidence>
<feature type="transmembrane region" description="Helical" evidence="8">
    <location>
        <begin position="270"/>
        <end position="288"/>
    </location>
</feature>
<keyword evidence="3 8" id="KW-0813">Transport</keyword>
<keyword evidence="11" id="KW-1185">Reference proteome</keyword>
<feature type="transmembrane region" description="Helical" evidence="8">
    <location>
        <begin position="67"/>
        <end position="85"/>
    </location>
</feature>
<dbReference type="InterPro" id="IPR020846">
    <property type="entry name" value="MFS_dom"/>
</dbReference>
<keyword evidence="7 8" id="KW-0472">Membrane</keyword>
<evidence type="ECO:0000313" key="11">
    <source>
        <dbReference type="Proteomes" id="UP001500604"/>
    </source>
</evidence>
<comment type="subcellular location">
    <subcellularLocation>
        <location evidence="8">Cell inner membrane</location>
        <topology evidence="8">Multi-pass membrane protein</topology>
    </subcellularLocation>
    <subcellularLocation>
        <location evidence="1">Cell membrane</location>
        <topology evidence="1">Multi-pass membrane protein</topology>
    </subcellularLocation>
</comment>
<dbReference type="NCBIfam" id="TIGR00710">
    <property type="entry name" value="efflux_Bcr_CflA"/>
    <property type="match status" value="1"/>
</dbReference>
<dbReference type="PROSITE" id="PS50850">
    <property type="entry name" value="MFS"/>
    <property type="match status" value="1"/>
</dbReference>
<feature type="transmembrane region" description="Helical" evidence="8">
    <location>
        <begin position="294"/>
        <end position="315"/>
    </location>
</feature>
<name>A0ABP8V6I6_9GAMM</name>
<comment type="caution">
    <text evidence="8">Lacks conserved residue(s) required for the propagation of feature annotation.</text>
</comment>
<comment type="similarity">
    <text evidence="2 8">Belongs to the major facilitator superfamily. Bcr/CmlA family.</text>
</comment>
<protein>
    <recommendedName>
        <fullName evidence="8">Bcr/CflA family efflux transporter</fullName>
    </recommendedName>
</protein>
<keyword evidence="8" id="KW-0997">Cell inner membrane</keyword>
<keyword evidence="6 8" id="KW-1133">Transmembrane helix</keyword>
<feature type="transmembrane region" description="Helical" evidence="8">
    <location>
        <begin position="327"/>
        <end position="348"/>
    </location>
</feature>
<dbReference type="InterPro" id="IPR011701">
    <property type="entry name" value="MFS"/>
</dbReference>
<dbReference type="PANTHER" id="PTHR23502">
    <property type="entry name" value="MAJOR FACILITATOR SUPERFAMILY"/>
    <property type="match status" value="1"/>
</dbReference>
<dbReference type="InterPro" id="IPR036259">
    <property type="entry name" value="MFS_trans_sf"/>
</dbReference>